<dbReference type="PANTHER" id="PTHR33317">
    <property type="entry name" value="POLYNUCLEOTIDYL TRANSFERASE, RIBONUCLEASE H-LIKE SUPERFAMILY PROTEIN"/>
    <property type="match status" value="1"/>
</dbReference>
<dbReference type="RefSeq" id="WP_189496956.1">
    <property type="nucleotide sequence ID" value="NZ_BMZH01000005.1"/>
</dbReference>
<dbReference type="GO" id="GO:0004518">
    <property type="term" value="F:nuclease activity"/>
    <property type="evidence" value="ECO:0007669"/>
    <property type="project" value="UniProtKB-KW"/>
</dbReference>
<dbReference type="Gene3D" id="3.30.420.140">
    <property type="entry name" value="YqgF/RNase H-like domain"/>
    <property type="match status" value="1"/>
</dbReference>
<dbReference type="EMBL" id="BMZH01000005">
    <property type="protein sequence ID" value="GHA92604.1"/>
    <property type="molecule type" value="Genomic_DNA"/>
</dbReference>
<comment type="subcellular location">
    <subcellularLocation>
        <location evidence="5">Cytoplasm</location>
    </subcellularLocation>
</comment>
<dbReference type="NCBIfam" id="TIGR00250">
    <property type="entry name" value="RNAse_H_YqgF"/>
    <property type="match status" value="1"/>
</dbReference>
<name>A0A8J3G2D1_9PROT</name>
<dbReference type="InterPro" id="IPR012337">
    <property type="entry name" value="RNaseH-like_sf"/>
</dbReference>
<evidence type="ECO:0000259" key="6">
    <source>
        <dbReference type="SMART" id="SM00732"/>
    </source>
</evidence>
<evidence type="ECO:0000256" key="3">
    <source>
        <dbReference type="ARBA" id="ARBA00022722"/>
    </source>
</evidence>
<proteinExistence type="inferred from homology"/>
<dbReference type="GO" id="GO:0005829">
    <property type="term" value="C:cytosol"/>
    <property type="evidence" value="ECO:0007669"/>
    <property type="project" value="TreeGrafter"/>
</dbReference>
<dbReference type="Proteomes" id="UP000634004">
    <property type="component" value="Unassembled WGS sequence"/>
</dbReference>
<organism evidence="7 8">
    <name type="scientific">Algimonas arctica</name>
    <dbReference type="NCBI Taxonomy" id="1479486"/>
    <lineage>
        <taxon>Bacteria</taxon>
        <taxon>Pseudomonadati</taxon>
        <taxon>Pseudomonadota</taxon>
        <taxon>Alphaproteobacteria</taxon>
        <taxon>Maricaulales</taxon>
        <taxon>Robiginitomaculaceae</taxon>
        <taxon>Algimonas</taxon>
    </lineage>
</organism>
<comment type="function">
    <text evidence="5">Could be a nuclease involved in processing of the 5'-end of pre-16S rRNA.</text>
</comment>
<dbReference type="GO" id="GO:0016788">
    <property type="term" value="F:hydrolase activity, acting on ester bonds"/>
    <property type="evidence" value="ECO:0007669"/>
    <property type="project" value="UniProtKB-UniRule"/>
</dbReference>
<keyword evidence="1 5" id="KW-0963">Cytoplasm</keyword>
<keyword evidence="8" id="KW-1185">Reference proteome</keyword>
<dbReference type="SMART" id="SM00732">
    <property type="entry name" value="YqgFc"/>
    <property type="match status" value="1"/>
</dbReference>
<sequence length="150" mass="16312">MAIIDLDTLAASKGALLGLDPGTKTLGLAISDRTRLIATPLHTIRRQKFTPDATALLAQYHTNECSALIVGLPLNMDGSSGPRVQSVRDFCGNLLRLEDIPIFLWDERLSTAAVTRSMIEADVRRSKRAEKVDALAAGYILQGVLDRLRA</sequence>
<comment type="similarity">
    <text evidence="5">Belongs to the YqgF HJR family.</text>
</comment>
<dbReference type="InterPro" id="IPR037027">
    <property type="entry name" value="YqgF/RNaseH-like_dom_sf"/>
</dbReference>
<dbReference type="InterPro" id="IPR005227">
    <property type="entry name" value="YqgF"/>
</dbReference>
<dbReference type="AlphaFoldDB" id="A0A8J3G2D1"/>
<protein>
    <recommendedName>
        <fullName evidence="5">Putative pre-16S rRNA nuclease</fullName>
        <ecNumber evidence="5">3.1.-.-</ecNumber>
    </recommendedName>
</protein>
<accession>A0A8J3G2D1</accession>
<dbReference type="EC" id="3.1.-.-" evidence="5"/>
<evidence type="ECO:0000256" key="1">
    <source>
        <dbReference type="ARBA" id="ARBA00022490"/>
    </source>
</evidence>
<dbReference type="CDD" id="cd16964">
    <property type="entry name" value="YqgF"/>
    <property type="match status" value="1"/>
</dbReference>
<dbReference type="InterPro" id="IPR006641">
    <property type="entry name" value="YqgF/RNaseH-like_dom"/>
</dbReference>
<keyword evidence="4 5" id="KW-0378">Hydrolase</keyword>
<reference evidence="7" key="2">
    <citation type="submission" date="2020-09" db="EMBL/GenBank/DDBJ databases">
        <authorList>
            <person name="Sun Q."/>
            <person name="Kim S."/>
        </authorList>
    </citation>
    <scope>NUCLEOTIDE SEQUENCE</scope>
    <source>
        <strain evidence="7">KCTC 32513</strain>
    </source>
</reference>
<evidence type="ECO:0000256" key="5">
    <source>
        <dbReference type="HAMAP-Rule" id="MF_00651"/>
    </source>
</evidence>
<dbReference type="Pfam" id="PF03652">
    <property type="entry name" value="RuvX"/>
    <property type="match status" value="1"/>
</dbReference>
<evidence type="ECO:0000313" key="7">
    <source>
        <dbReference type="EMBL" id="GHA92604.1"/>
    </source>
</evidence>
<dbReference type="HAMAP" id="MF_00651">
    <property type="entry name" value="Nuclease_YqgF"/>
    <property type="match status" value="1"/>
</dbReference>
<dbReference type="PANTHER" id="PTHR33317:SF4">
    <property type="entry name" value="POLYNUCLEOTIDYL TRANSFERASE, RIBONUCLEASE H-LIKE SUPERFAMILY PROTEIN"/>
    <property type="match status" value="1"/>
</dbReference>
<evidence type="ECO:0000313" key="8">
    <source>
        <dbReference type="Proteomes" id="UP000634004"/>
    </source>
</evidence>
<comment type="caution">
    <text evidence="7">The sequence shown here is derived from an EMBL/GenBank/DDBJ whole genome shotgun (WGS) entry which is preliminary data.</text>
</comment>
<dbReference type="GO" id="GO:0000967">
    <property type="term" value="P:rRNA 5'-end processing"/>
    <property type="evidence" value="ECO:0007669"/>
    <property type="project" value="UniProtKB-UniRule"/>
</dbReference>
<keyword evidence="2 5" id="KW-0690">Ribosome biogenesis</keyword>
<evidence type="ECO:0000256" key="4">
    <source>
        <dbReference type="ARBA" id="ARBA00022801"/>
    </source>
</evidence>
<gene>
    <name evidence="7" type="ORF">GCM10009069_14530</name>
</gene>
<reference evidence="7" key="1">
    <citation type="journal article" date="2014" name="Int. J. Syst. Evol. Microbiol.">
        <title>Complete genome sequence of Corynebacterium casei LMG S-19264T (=DSM 44701T), isolated from a smear-ripened cheese.</title>
        <authorList>
            <consortium name="US DOE Joint Genome Institute (JGI-PGF)"/>
            <person name="Walter F."/>
            <person name="Albersmeier A."/>
            <person name="Kalinowski J."/>
            <person name="Ruckert C."/>
        </authorList>
    </citation>
    <scope>NUCLEOTIDE SEQUENCE</scope>
    <source>
        <strain evidence="7">KCTC 32513</strain>
    </source>
</reference>
<dbReference type="SUPFAM" id="SSF53098">
    <property type="entry name" value="Ribonuclease H-like"/>
    <property type="match status" value="1"/>
</dbReference>
<keyword evidence="3 5" id="KW-0540">Nuclease</keyword>
<feature type="domain" description="YqgF/RNase H-like" evidence="6">
    <location>
        <begin position="14"/>
        <end position="114"/>
    </location>
</feature>
<evidence type="ECO:0000256" key="2">
    <source>
        <dbReference type="ARBA" id="ARBA00022517"/>
    </source>
</evidence>